<comment type="caution">
    <text evidence="11">The sequence shown here is derived from an EMBL/GenBank/DDBJ whole genome shotgun (WGS) entry which is preliminary data.</text>
</comment>
<evidence type="ECO:0000256" key="3">
    <source>
        <dbReference type="ARBA" id="ARBA00023002"/>
    </source>
</evidence>
<evidence type="ECO:0000256" key="9">
    <source>
        <dbReference type="PIRSR" id="PIRSR000097-3"/>
    </source>
</evidence>
<feature type="binding site" evidence="8">
    <location>
        <position position="121"/>
    </location>
    <ligand>
        <name>substrate</name>
    </ligand>
</feature>
<protein>
    <recommendedName>
        <fullName evidence="2">D-xylose reductase [NAD(P)H]</fullName>
        <ecNumber evidence="2">1.1.1.307</ecNumber>
    </recommendedName>
</protein>
<dbReference type="PIRSF" id="PIRSF000097">
    <property type="entry name" value="AKR"/>
    <property type="match status" value="1"/>
</dbReference>
<evidence type="ECO:0000256" key="1">
    <source>
        <dbReference type="ARBA" id="ARBA00007905"/>
    </source>
</evidence>
<dbReference type="PROSITE" id="PS00798">
    <property type="entry name" value="ALDOKETO_REDUCTASE_1"/>
    <property type="match status" value="1"/>
</dbReference>
<evidence type="ECO:0000259" key="10">
    <source>
        <dbReference type="Pfam" id="PF00248"/>
    </source>
</evidence>
<dbReference type="Proteomes" id="UP001358417">
    <property type="component" value="Unassembled WGS sequence"/>
</dbReference>
<evidence type="ECO:0000256" key="4">
    <source>
        <dbReference type="ARBA" id="ARBA00025065"/>
    </source>
</evidence>
<keyword evidence="12" id="KW-1185">Reference proteome</keyword>
<dbReference type="CDD" id="cd19071">
    <property type="entry name" value="AKR_AKR1-5-like"/>
    <property type="match status" value="1"/>
</dbReference>
<proteinExistence type="inferred from homology"/>
<dbReference type="PANTHER" id="PTHR43827">
    <property type="entry name" value="2,5-DIKETO-D-GLUCONIC ACID REDUCTASE"/>
    <property type="match status" value="1"/>
</dbReference>
<comment type="catalytic activity">
    <reaction evidence="5">
        <text>xylitol + NADP(+) = D-xylose + NADPH + H(+)</text>
        <dbReference type="Rhea" id="RHEA:27445"/>
        <dbReference type="ChEBI" id="CHEBI:15378"/>
        <dbReference type="ChEBI" id="CHEBI:17151"/>
        <dbReference type="ChEBI" id="CHEBI:53455"/>
        <dbReference type="ChEBI" id="CHEBI:57783"/>
        <dbReference type="ChEBI" id="CHEBI:58349"/>
        <dbReference type="EC" id="1.1.1.307"/>
    </reaction>
</comment>
<dbReference type="Gene3D" id="3.20.20.100">
    <property type="entry name" value="NADP-dependent oxidoreductase domain"/>
    <property type="match status" value="1"/>
</dbReference>
<dbReference type="GeneID" id="89970859"/>
<dbReference type="PANTHER" id="PTHR43827:SF13">
    <property type="entry name" value="ALDO_KETO REDUCTASE FAMILY PROTEIN"/>
    <property type="match status" value="1"/>
</dbReference>
<accession>A0AAV9NB50</accession>
<evidence type="ECO:0000256" key="8">
    <source>
        <dbReference type="PIRSR" id="PIRSR000097-2"/>
    </source>
</evidence>
<evidence type="ECO:0000256" key="2">
    <source>
        <dbReference type="ARBA" id="ARBA00012845"/>
    </source>
</evidence>
<dbReference type="PRINTS" id="PR00069">
    <property type="entry name" value="ALDKETRDTASE"/>
</dbReference>
<feature type="domain" description="NADP-dependent oxidoreductase" evidence="10">
    <location>
        <begin position="44"/>
        <end position="274"/>
    </location>
</feature>
<reference evidence="11 12" key="1">
    <citation type="submission" date="2023-08" db="EMBL/GenBank/DDBJ databases">
        <title>Black Yeasts Isolated from many extreme environments.</title>
        <authorList>
            <person name="Coleine C."/>
            <person name="Stajich J.E."/>
            <person name="Selbmann L."/>
        </authorList>
    </citation>
    <scope>NUCLEOTIDE SEQUENCE [LARGE SCALE GENOMIC DNA]</scope>
    <source>
        <strain evidence="11 12">CCFEE 5792</strain>
    </source>
</reference>
<dbReference type="InterPro" id="IPR023210">
    <property type="entry name" value="NADP_OxRdtase_dom"/>
</dbReference>
<feature type="active site" description="Proton donor" evidence="7">
    <location>
        <position position="59"/>
    </location>
</feature>
<evidence type="ECO:0000256" key="6">
    <source>
        <dbReference type="ARBA" id="ARBA00049485"/>
    </source>
</evidence>
<evidence type="ECO:0000313" key="12">
    <source>
        <dbReference type="Proteomes" id="UP001358417"/>
    </source>
</evidence>
<dbReference type="SUPFAM" id="SSF51430">
    <property type="entry name" value="NAD(P)-linked oxidoreductase"/>
    <property type="match status" value="1"/>
</dbReference>
<dbReference type="EMBL" id="JAVRRD010000014">
    <property type="protein sequence ID" value="KAK5051857.1"/>
    <property type="molecule type" value="Genomic_DNA"/>
</dbReference>
<evidence type="ECO:0000313" key="11">
    <source>
        <dbReference type="EMBL" id="KAK5051857.1"/>
    </source>
</evidence>
<dbReference type="InterPro" id="IPR020471">
    <property type="entry name" value="AKR"/>
</dbReference>
<gene>
    <name evidence="11" type="ORF">LTR84_002660</name>
</gene>
<comment type="catalytic activity">
    <reaction evidence="6">
        <text>xylitol + NAD(+) = D-xylose + NADH + H(+)</text>
        <dbReference type="Rhea" id="RHEA:27441"/>
        <dbReference type="ChEBI" id="CHEBI:15378"/>
        <dbReference type="ChEBI" id="CHEBI:17151"/>
        <dbReference type="ChEBI" id="CHEBI:53455"/>
        <dbReference type="ChEBI" id="CHEBI:57540"/>
        <dbReference type="ChEBI" id="CHEBI:57945"/>
        <dbReference type="EC" id="1.1.1.307"/>
    </reaction>
</comment>
<dbReference type="PROSITE" id="PS00062">
    <property type="entry name" value="ALDOKETO_REDUCTASE_2"/>
    <property type="match status" value="1"/>
</dbReference>
<evidence type="ECO:0000256" key="7">
    <source>
        <dbReference type="PIRSR" id="PIRSR000097-1"/>
    </source>
</evidence>
<dbReference type="InterPro" id="IPR036812">
    <property type="entry name" value="NAD(P)_OxRdtase_dom_sf"/>
</dbReference>
<sequence length="288" mass="32018">MSTTTDQLSITSTLPLQSPSISIPRLGFGVYLSPPNTCTQSCLTALSTGYRHIDTAQFYGNEAEVGTALQQSNLPRSSVFITTKILSAAGSVEKSYQKCLDSVRKLDPRGDDGYVDQFLIHSPNAGAKVRKELWQALERLYAEGRAKSIGVSNFGIGHIQELKSFATVWPPHANQIELHPWCQQRDIVRYSQEHNIIISAYSPLVRNYKANDPTLVVLAQKYKKSTAQILIRYSLQKNWVPLPKSDNPEYIKGNAEVFDFEIEEGDIRTLDALDEGEKGAIVQAVDNS</sequence>
<dbReference type="AlphaFoldDB" id="A0AAV9NB50"/>
<dbReference type="EC" id="1.1.1.307" evidence="2"/>
<dbReference type="InterPro" id="IPR018170">
    <property type="entry name" value="Aldo/ket_reductase_CS"/>
</dbReference>
<dbReference type="GO" id="GO:0016491">
    <property type="term" value="F:oxidoreductase activity"/>
    <property type="evidence" value="ECO:0007669"/>
    <property type="project" value="UniProtKB-KW"/>
</dbReference>
<organism evidence="11 12">
    <name type="scientific">Exophiala bonariae</name>
    <dbReference type="NCBI Taxonomy" id="1690606"/>
    <lineage>
        <taxon>Eukaryota</taxon>
        <taxon>Fungi</taxon>
        <taxon>Dikarya</taxon>
        <taxon>Ascomycota</taxon>
        <taxon>Pezizomycotina</taxon>
        <taxon>Eurotiomycetes</taxon>
        <taxon>Chaetothyriomycetidae</taxon>
        <taxon>Chaetothyriales</taxon>
        <taxon>Herpotrichiellaceae</taxon>
        <taxon>Exophiala</taxon>
    </lineage>
</organism>
<keyword evidence="3" id="KW-0560">Oxidoreductase</keyword>
<comment type="similarity">
    <text evidence="1">Belongs to the aldo/keto reductase family.</text>
</comment>
<feature type="site" description="Lowers pKa of active site Tyr" evidence="9">
    <location>
        <position position="84"/>
    </location>
</feature>
<dbReference type="RefSeq" id="XP_064705871.1">
    <property type="nucleotide sequence ID" value="XM_064846261.1"/>
</dbReference>
<dbReference type="FunFam" id="3.20.20.100:FF:000015">
    <property type="entry name" value="Oxidoreductase, aldo/keto reductase family"/>
    <property type="match status" value="1"/>
</dbReference>
<name>A0AAV9NB50_9EURO</name>
<dbReference type="Pfam" id="PF00248">
    <property type="entry name" value="Aldo_ket_red"/>
    <property type="match status" value="1"/>
</dbReference>
<comment type="function">
    <text evidence="4">Catalyzes the initial reaction in the xylose utilization pathway by reducing D-xylose into xylitol. Xylose is a major component of hemicelluloses such as xylan. Most fungi utilize D-xylose via three enzymatic reactions, xylose reductase (XR), xylitol dehydrogenase (XDH), and xylulokinase, to form xylulose 5-phosphate, which enters pentose phosphate pathway.</text>
</comment>
<evidence type="ECO:0000256" key="5">
    <source>
        <dbReference type="ARBA" id="ARBA00047534"/>
    </source>
</evidence>